<dbReference type="AlphaFoldDB" id="A0A1G5SIX4"/>
<evidence type="ECO:0000313" key="1">
    <source>
        <dbReference type="EMBL" id="SCZ86491.1"/>
    </source>
</evidence>
<dbReference type="Proteomes" id="UP000198729">
    <property type="component" value="Unassembled WGS sequence"/>
</dbReference>
<gene>
    <name evidence="1" type="ORF">NSMM_570006</name>
</gene>
<sequence>MRQSHMDLMVFQFIGETAKTYGGRLRKQNWRQELESLDRLRVTFAKEGIPLEFLSHYKPYEPFAFLRINDGLSDKF</sequence>
<dbReference type="EMBL" id="FMWO01000066">
    <property type="protein sequence ID" value="SCZ86491.1"/>
    <property type="molecule type" value="Genomic_DNA"/>
</dbReference>
<dbReference type="STRING" id="51642.NSMM_570006"/>
<evidence type="ECO:0000313" key="2">
    <source>
        <dbReference type="Proteomes" id="UP000198729"/>
    </source>
</evidence>
<proteinExistence type="predicted"/>
<keyword evidence="2" id="KW-1185">Reference proteome</keyword>
<organism evidence="1 2">
    <name type="scientific">Nitrosomonas mobilis</name>
    <dbReference type="NCBI Taxonomy" id="51642"/>
    <lineage>
        <taxon>Bacteria</taxon>
        <taxon>Pseudomonadati</taxon>
        <taxon>Pseudomonadota</taxon>
        <taxon>Betaproteobacteria</taxon>
        <taxon>Nitrosomonadales</taxon>
        <taxon>Nitrosomonadaceae</taxon>
        <taxon>Nitrosomonas</taxon>
    </lineage>
</organism>
<name>A0A1G5SIX4_9PROT</name>
<reference evidence="1 2" key="1">
    <citation type="submission" date="2016-10" db="EMBL/GenBank/DDBJ databases">
        <authorList>
            <person name="de Groot N.N."/>
        </authorList>
    </citation>
    <scope>NUCLEOTIDE SEQUENCE [LARGE SCALE GENOMIC DNA]</scope>
    <source>
        <strain evidence="1">1</strain>
    </source>
</reference>
<protein>
    <submittedName>
        <fullName evidence="1">Uncharacterized protein</fullName>
    </submittedName>
</protein>
<accession>A0A1G5SIX4</accession>